<comment type="caution">
    <text evidence="8">The sequence shown here is derived from an EMBL/GenBank/DDBJ whole genome shotgun (WGS) entry which is preliminary data.</text>
</comment>
<dbReference type="GO" id="GO:0008976">
    <property type="term" value="F:polyphosphate kinase activity"/>
    <property type="evidence" value="ECO:0007669"/>
    <property type="project" value="UniProtKB-UniRule"/>
</dbReference>
<protein>
    <recommendedName>
        <fullName evidence="6">ADP/GDP-polyphosphate phosphotransferase</fullName>
        <ecNumber evidence="6">2.7.4.-</ecNumber>
    </recommendedName>
    <alternativeName>
        <fullName evidence="6">Polyphosphate kinase PPK2</fullName>
    </alternativeName>
</protein>
<keyword evidence="9" id="KW-1185">Reference proteome</keyword>
<dbReference type="PANTHER" id="PTHR34383">
    <property type="entry name" value="POLYPHOSPHATE:AMP PHOSPHOTRANSFERASE-RELATED"/>
    <property type="match status" value="1"/>
</dbReference>
<evidence type="ECO:0000313" key="9">
    <source>
        <dbReference type="Proteomes" id="UP000281094"/>
    </source>
</evidence>
<keyword evidence="4" id="KW-0066">ATP synthesis</keyword>
<evidence type="ECO:0000259" key="7">
    <source>
        <dbReference type="Pfam" id="PF03976"/>
    </source>
</evidence>
<dbReference type="Proteomes" id="UP000281094">
    <property type="component" value="Unassembled WGS sequence"/>
</dbReference>
<comment type="similarity">
    <text evidence="1 6">Belongs to the polyphosphate kinase 2 (PPK2) family. Class I subfamily.</text>
</comment>
<dbReference type="EMBL" id="RCWN01000001">
    <property type="protein sequence ID" value="RLQ87179.1"/>
    <property type="molecule type" value="Genomic_DNA"/>
</dbReference>
<comment type="catalytic activity">
    <reaction evidence="5">
        <text>[phosphate](n) + ATP = [phosphate](n+1) + ADP</text>
        <dbReference type="Rhea" id="RHEA:19573"/>
        <dbReference type="Rhea" id="RHEA-COMP:9859"/>
        <dbReference type="Rhea" id="RHEA-COMP:14280"/>
        <dbReference type="ChEBI" id="CHEBI:16838"/>
        <dbReference type="ChEBI" id="CHEBI:30616"/>
        <dbReference type="ChEBI" id="CHEBI:456216"/>
    </reaction>
    <physiologicalReaction direction="right-to-left" evidence="5">
        <dbReference type="Rhea" id="RHEA:19575"/>
    </physiologicalReaction>
</comment>
<dbReference type="PANTHER" id="PTHR34383:SF1">
    <property type="entry name" value="ADP-POLYPHOSPHATE PHOSPHOTRANSFERASE"/>
    <property type="match status" value="1"/>
</dbReference>
<reference evidence="8 9" key="1">
    <citation type="submission" date="2018-10" db="EMBL/GenBank/DDBJ databases">
        <title>Notoacmeibacter sp. M2BS9Y-3-1, whole genome shotgun sequence.</title>
        <authorList>
            <person name="Tuo L."/>
        </authorList>
    </citation>
    <scope>NUCLEOTIDE SEQUENCE [LARGE SCALE GENOMIC DNA]</scope>
    <source>
        <strain evidence="8 9">M2BS9Y-3-1</strain>
    </source>
</reference>
<feature type="domain" description="Polyphosphate kinase-2-related" evidence="7">
    <location>
        <begin position="57"/>
        <end position="279"/>
    </location>
</feature>
<gene>
    <name evidence="8" type="primary">ppk2</name>
    <name evidence="8" type="ORF">D8780_02070</name>
</gene>
<evidence type="ECO:0000256" key="3">
    <source>
        <dbReference type="ARBA" id="ARBA00022777"/>
    </source>
</evidence>
<dbReference type="InterPro" id="IPR022488">
    <property type="entry name" value="PPK2-related"/>
</dbReference>
<evidence type="ECO:0000256" key="4">
    <source>
        <dbReference type="ARBA" id="ARBA00023310"/>
    </source>
</evidence>
<proteinExistence type="inferred from homology"/>
<organism evidence="8 9">
    <name type="scientific">Notoacmeibacter ruber</name>
    <dbReference type="NCBI Taxonomy" id="2670375"/>
    <lineage>
        <taxon>Bacteria</taxon>
        <taxon>Pseudomonadati</taxon>
        <taxon>Pseudomonadota</taxon>
        <taxon>Alphaproteobacteria</taxon>
        <taxon>Hyphomicrobiales</taxon>
        <taxon>Notoacmeibacteraceae</taxon>
        <taxon>Notoacmeibacter</taxon>
    </lineage>
</organism>
<sequence length="305" mass="35657">MSETKQVAEHLAEMQLQPLDLDLHGKTRHFDIAEPKLPKWIEENAFSSGDYPYDDKLKRKDYEDTLEALQGELVKLHAHMQKTGERLVVLFEGRDAAGKGGTISRFRGHLNPRQARVVALSKPTETEQGQWYFQRYIQHLPTSGEIVLFDRSWYNRAVVEPVMGFCTEAEYEAFLNAVNPFEKLLVDDGIRFFKFWLNIGREMQLERFHDRVHDPLKYWKFSSIDLKGISLWDRYTDYRNRMFEATHTAHAPWTVIRSNDKRRARIEAIRQVLLTADYEGRDPEIIGEPDSRIVKDAATFLAAKR</sequence>
<evidence type="ECO:0000256" key="6">
    <source>
        <dbReference type="RuleBase" id="RU369062"/>
    </source>
</evidence>
<evidence type="ECO:0000256" key="1">
    <source>
        <dbReference type="ARBA" id="ARBA00009924"/>
    </source>
</evidence>
<accession>A0A3L7J9M7</accession>
<dbReference type="SUPFAM" id="SSF52540">
    <property type="entry name" value="P-loop containing nucleoside triphosphate hydrolases"/>
    <property type="match status" value="1"/>
</dbReference>
<dbReference type="Pfam" id="PF03976">
    <property type="entry name" value="PPK2"/>
    <property type="match status" value="1"/>
</dbReference>
<dbReference type="Gene3D" id="3.40.50.300">
    <property type="entry name" value="P-loop containing nucleotide triphosphate hydrolases"/>
    <property type="match status" value="1"/>
</dbReference>
<dbReference type="NCBIfam" id="TIGR03707">
    <property type="entry name" value="PPK2_P_aer"/>
    <property type="match status" value="1"/>
</dbReference>
<name>A0A3L7J9M7_9HYPH</name>
<dbReference type="InterPro" id="IPR022486">
    <property type="entry name" value="PPK2_PA0141"/>
</dbReference>
<dbReference type="InterPro" id="IPR027417">
    <property type="entry name" value="P-loop_NTPase"/>
</dbReference>
<comment type="function">
    <text evidence="6">Uses inorganic polyphosphate (polyP) as a donor to convert GDP to GTP or ADP to ATP.</text>
</comment>
<dbReference type="EC" id="2.7.4.-" evidence="6"/>
<evidence type="ECO:0000313" key="8">
    <source>
        <dbReference type="EMBL" id="RLQ87179.1"/>
    </source>
</evidence>
<evidence type="ECO:0000256" key="2">
    <source>
        <dbReference type="ARBA" id="ARBA00022679"/>
    </source>
</evidence>
<keyword evidence="2 6" id="KW-0808">Transferase</keyword>
<keyword evidence="3 6" id="KW-0418">Kinase</keyword>
<dbReference type="AlphaFoldDB" id="A0A3L7J9M7"/>
<dbReference type="GO" id="GO:0006754">
    <property type="term" value="P:ATP biosynthetic process"/>
    <property type="evidence" value="ECO:0007669"/>
    <property type="project" value="UniProtKB-KW"/>
</dbReference>
<comment type="subunit">
    <text evidence="6">Homotetramer.</text>
</comment>
<dbReference type="RefSeq" id="WP_121644146.1">
    <property type="nucleotide sequence ID" value="NZ_RCWN01000001.1"/>
</dbReference>
<evidence type="ECO:0000256" key="5">
    <source>
        <dbReference type="ARBA" id="ARBA00024500"/>
    </source>
</evidence>